<dbReference type="OrthoDB" id="9814939at2"/>
<dbReference type="SUPFAM" id="SSF51182">
    <property type="entry name" value="RmlC-like cupins"/>
    <property type="match status" value="1"/>
</dbReference>
<sequence>MHNLGQTRSVRRPNHSLHTPDAFIRTRLPGMSKASAIVHASPALGASFTQYSAEIEPGGTLGSCSFQRFFYVLEGEVHLDLDGDRHTLVKDGYAYLPQDFSHSLTAAQPSRLAVIEKRYQLLPGVSPSAPIVASESEIVGQPLMGDVDLTLRALLPDTLTFDFAVNTMTYQPGAALSMVEMHVMEHGLLMLEGGGIYRLDDAWYPVSVGDFIWMGPYCPQWFGAIGKTPAKYLIYKDWNRHPLG</sequence>
<evidence type="ECO:0000259" key="2">
    <source>
        <dbReference type="Pfam" id="PF07883"/>
    </source>
</evidence>
<dbReference type="InterPro" id="IPR017627">
    <property type="entry name" value="UGHY"/>
</dbReference>
<dbReference type="PANTHER" id="PTHR34571">
    <property type="entry name" value="(S)-UREIDOGLYCINE AMINOHYDROLASE"/>
    <property type="match status" value="1"/>
</dbReference>
<dbReference type="InterPro" id="IPR044697">
    <property type="entry name" value="UGlyAH_cupin_C"/>
</dbReference>
<name>A0A841K794_9BACT</name>
<dbReference type="Proteomes" id="UP000538666">
    <property type="component" value="Unassembled WGS sequence"/>
</dbReference>
<dbReference type="CDD" id="cd02211">
    <property type="entry name" value="cupin_UGlyAH_N"/>
    <property type="match status" value="1"/>
</dbReference>
<dbReference type="CDD" id="cd02212">
    <property type="entry name" value="cupin_UGlyAH_C"/>
    <property type="match status" value="1"/>
</dbReference>
<feature type="domain" description="(S)-ureidoglycine aminohydrolase cupin" evidence="1">
    <location>
        <begin position="47"/>
        <end position="119"/>
    </location>
</feature>
<reference evidence="3 4" key="1">
    <citation type="submission" date="2020-08" db="EMBL/GenBank/DDBJ databases">
        <title>Genomic Encyclopedia of Type Strains, Phase IV (KMG-IV): sequencing the most valuable type-strain genomes for metagenomic binning, comparative biology and taxonomic classification.</title>
        <authorList>
            <person name="Goeker M."/>
        </authorList>
    </citation>
    <scope>NUCLEOTIDE SEQUENCE [LARGE SCALE GENOMIC DNA]</scope>
    <source>
        <strain evidence="3 4">DSM 103733</strain>
    </source>
</reference>
<keyword evidence="4" id="KW-1185">Reference proteome</keyword>
<dbReference type="RefSeq" id="WP_050058390.1">
    <property type="nucleotide sequence ID" value="NZ_JACHEK010000009.1"/>
</dbReference>
<proteinExistence type="predicted"/>
<accession>A0A841K794</accession>
<evidence type="ECO:0000259" key="1">
    <source>
        <dbReference type="Pfam" id="PF05899"/>
    </source>
</evidence>
<dbReference type="EMBL" id="JACHEK010000009">
    <property type="protein sequence ID" value="MBB6146134.1"/>
    <property type="molecule type" value="Genomic_DNA"/>
</dbReference>
<gene>
    <name evidence="3" type="ORF">HNQ77_004106</name>
</gene>
<dbReference type="Pfam" id="PF07883">
    <property type="entry name" value="Cupin_2"/>
    <property type="match status" value="1"/>
</dbReference>
<evidence type="ECO:0000313" key="3">
    <source>
        <dbReference type="EMBL" id="MBB6146134.1"/>
    </source>
</evidence>
<dbReference type="InterPro" id="IPR013096">
    <property type="entry name" value="Cupin_2"/>
</dbReference>
<dbReference type="PANTHER" id="PTHR34571:SF1">
    <property type="entry name" value="(S)-UREIDOGLYCINE AMINOHYDROLASE"/>
    <property type="match status" value="1"/>
</dbReference>
<dbReference type="InterPro" id="IPR011051">
    <property type="entry name" value="RmlC_Cupin_sf"/>
</dbReference>
<keyword evidence="3" id="KW-0378">Hydrolase</keyword>
<dbReference type="InterPro" id="IPR044704">
    <property type="entry name" value="UGlyAH_cupin_N"/>
</dbReference>
<protein>
    <submittedName>
        <fullName evidence="3">(S)-ureidoglycine aminohydrolase</fullName>
        <ecNumber evidence="3">3.5.3.26</ecNumber>
    </submittedName>
</protein>
<dbReference type="GO" id="GO:0071522">
    <property type="term" value="F:ureidoglycine aminohydrolase activity"/>
    <property type="evidence" value="ECO:0007669"/>
    <property type="project" value="UniProtKB-EC"/>
</dbReference>
<dbReference type="Gene3D" id="2.60.120.10">
    <property type="entry name" value="Jelly Rolls"/>
    <property type="match status" value="1"/>
</dbReference>
<dbReference type="AlphaFoldDB" id="A0A841K794"/>
<dbReference type="EC" id="3.5.3.26" evidence="3"/>
<comment type="caution">
    <text evidence="3">The sequence shown here is derived from an EMBL/GenBank/DDBJ whole genome shotgun (WGS) entry which is preliminary data.</text>
</comment>
<dbReference type="InterPro" id="IPR008579">
    <property type="entry name" value="UGlyAH_Cupin_dom"/>
</dbReference>
<feature type="domain" description="Cupin type-2" evidence="2">
    <location>
        <begin position="167"/>
        <end position="233"/>
    </location>
</feature>
<evidence type="ECO:0000313" key="4">
    <source>
        <dbReference type="Proteomes" id="UP000538666"/>
    </source>
</evidence>
<organism evidence="3 4">
    <name type="scientific">Silvibacterium bohemicum</name>
    <dbReference type="NCBI Taxonomy" id="1577686"/>
    <lineage>
        <taxon>Bacteria</taxon>
        <taxon>Pseudomonadati</taxon>
        <taxon>Acidobacteriota</taxon>
        <taxon>Terriglobia</taxon>
        <taxon>Terriglobales</taxon>
        <taxon>Acidobacteriaceae</taxon>
        <taxon>Silvibacterium</taxon>
    </lineage>
</organism>
<dbReference type="NCBIfam" id="TIGR03214">
    <property type="entry name" value="ura-cupin"/>
    <property type="match status" value="1"/>
</dbReference>
<dbReference type="Pfam" id="PF05899">
    <property type="entry name" value="Cupin_3"/>
    <property type="match status" value="1"/>
</dbReference>
<dbReference type="InterPro" id="IPR014710">
    <property type="entry name" value="RmlC-like_jellyroll"/>
</dbReference>